<keyword evidence="7 9" id="KW-0503">Monooxygenase</keyword>
<dbReference type="GO" id="GO:0005506">
    <property type="term" value="F:iron ion binding"/>
    <property type="evidence" value="ECO:0007669"/>
    <property type="project" value="InterPro"/>
</dbReference>
<gene>
    <name evidence="10" type="ORF">BE21_30790</name>
</gene>
<dbReference type="InterPro" id="IPR001128">
    <property type="entry name" value="Cyt_P450"/>
</dbReference>
<comment type="cofactor">
    <cofactor evidence="1 8">
        <name>heme</name>
        <dbReference type="ChEBI" id="CHEBI:30413"/>
    </cofactor>
</comment>
<comment type="similarity">
    <text evidence="2 9">Belongs to the cytochrome P450 family.</text>
</comment>
<evidence type="ECO:0000256" key="6">
    <source>
        <dbReference type="ARBA" id="ARBA00023004"/>
    </source>
</evidence>
<evidence type="ECO:0000256" key="5">
    <source>
        <dbReference type="ARBA" id="ARBA00023002"/>
    </source>
</evidence>
<evidence type="ECO:0000256" key="3">
    <source>
        <dbReference type="ARBA" id="ARBA00022617"/>
    </source>
</evidence>
<organism evidence="10 11">
    <name type="scientific">Sorangium cellulosum</name>
    <name type="common">Polyangium cellulosum</name>
    <dbReference type="NCBI Taxonomy" id="56"/>
    <lineage>
        <taxon>Bacteria</taxon>
        <taxon>Pseudomonadati</taxon>
        <taxon>Myxococcota</taxon>
        <taxon>Polyangia</taxon>
        <taxon>Polyangiales</taxon>
        <taxon>Polyangiaceae</taxon>
        <taxon>Sorangium</taxon>
    </lineage>
</organism>
<dbReference type="AlphaFoldDB" id="A0A150TRH3"/>
<evidence type="ECO:0000256" key="2">
    <source>
        <dbReference type="ARBA" id="ARBA00010617"/>
    </source>
</evidence>
<dbReference type="GO" id="GO:0004497">
    <property type="term" value="F:monooxygenase activity"/>
    <property type="evidence" value="ECO:0007669"/>
    <property type="project" value="UniProtKB-KW"/>
</dbReference>
<accession>A0A150TRH3</accession>
<keyword evidence="6 8" id="KW-0408">Iron</keyword>
<evidence type="ECO:0000256" key="9">
    <source>
        <dbReference type="RuleBase" id="RU000461"/>
    </source>
</evidence>
<comment type="caution">
    <text evidence="10">The sequence shown here is derived from an EMBL/GenBank/DDBJ whole genome shotgun (WGS) entry which is preliminary data.</text>
</comment>
<dbReference type="PROSITE" id="PS00086">
    <property type="entry name" value="CYTOCHROME_P450"/>
    <property type="match status" value="1"/>
</dbReference>
<dbReference type="PRINTS" id="PR00465">
    <property type="entry name" value="EP450IV"/>
</dbReference>
<dbReference type="SUPFAM" id="SSF48264">
    <property type="entry name" value="Cytochrome P450"/>
    <property type="match status" value="1"/>
</dbReference>
<keyword evidence="4 8" id="KW-0479">Metal-binding</keyword>
<evidence type="ECO:0000313" key="11">
    <source>
        <dbReference type="Proteomes" id="UP000075502"/>
    </source>
</evidence>
<dbReference type="InterPro" id="IPR002403">
    <property type="entry name" value="Cyt_P450_E_grp-IV"/>
</dbReference>
<dbReference type="GO" id="GO:0020037">
    <property type="term" value="F:heme binding"/>
    <property type="evidence" value="ECO:0007669"/>
    <property type="project" value="InterPro"/>
</dbReference>
<protein>
    <submittedName>
        <fullName evidence="10">Cytochrome P450</fullName>
    </submittedName>
</protein>
<name>A0A150TRH3_SORCE</name>
<dbReference type="Proteomes" id="UP000075502">
    <property type="component" value="Unassembled WGS sequence"/>
</dbReference>
<sequence length="460" mass="51099">MGRVRRLLSSTTLPLLRGQNPVARRVQTRHGFPVLPGGFPVVGHMPAIAVDELGLLREGQRRFGSLFFWTHGFQAWQLIYASNEAFSLFKSKTVDSSYLTEGGVGHLFGQTLMAHDGASHRHIRTAMNGPFSPKGLDAAEVGAIVATSVERKVRSWVGQRDVLVLRETRELALEVMFKITGVEDDELPEWRRNYEDLMLLILNLPFDVPGSPRRRGLRARAWLDARIRRILAGVRARGEAKGLLPALLEARDEDGEPLSEHDLVGNLRLLLLAGHETSASTMAWCVAHLAESPAIWRALREEASSAPDLPRSPAELRRFPFAEAVFREALRLHPPVPHDARRAVADFELEGRTVPRGTNVAIPLVLLSRDPQLYPDPDSYRPERWLGRKEAISPLEIAQFGGGAHFCLGYHLAWMEIVQFLVALGRALPASGPRLQGGFPASRYLPVLRPAAGTRVRFDG</sequence>
<dbReference type="InterPro" id="IPR017972">
    <property type="entry name" value="Cyt_P450_CS"/>
</dbReference>
<evidence type="ECO:0000256" key="1">
    <source>
        <dbReference type="ARBA" id="ARBA00001971"/>
    </source>
</evidence>
<evidence type="ECO:0000256" key="8">
    <source>
        <dbReference type="PIRSR" id="PIRSR602403-1"/>
    </source>
</evidence>
<dbReference type="CDD" id="cd20614">
    <property type="entry name" value="CYPBJ-4-like"/>
    <property type="match status" value="1"/>
</dbReference>
<evidence type="ECO:0000256" key="4">
    <source>
        <dbReference type="ARBA" id="ARBA00022723"/>
    </source>
</evidence>
<dbReference type="PANTHER" id="PTHR24286">
    <property type="entry name" value="CYTOCHROME P450 26"/>
    <property type="match status" value="1"/>
</dbReference>
<dbReference type="InterPro" id="IPR036396">
    <property type="entry name" value="Cyt_P450_sf"/>
</dbReference>
<keyword evidence="5 9" id="KW-0560">Oxidoreductase</keyword>
<reference evidence="10 11" key="1">
    <citation type="submission" date="2014-02" db="EMBL/GenBank/DDBJ databases">
        <title>The small core and large imbalanced accessory genome model reveals a collaborative survival strategy of Sorangium cellulosum strains in nature.</title>
        <authorList>
            <person name="Han K."/>
            <person name="Peng R."/>
            <person name="Blom J."/>
            <person name="Li Y.-Z."/>
        </authorList>
    </citation>
    <scope>NUCLEOTIDE SEQUENCE [LARGE SCALE GENOMIC DNA]</scope>
    <source>
        <strain evidence="10 11">So0007-03</strain>
    </source>
</reference>
<evidence type="ECO:0000313" key="10">
    <source>
        <dbReference type="EMBL" id="KYG07187.1"/>
    </source>
</evidence>
<dbReference type="Pfam" id="PF00067">
    <property type="entry name" value="p450"/>
    <property type="match status" value="1"/>
</dbReference>
<dbReference type="PRINTS" id="PR00385">
    <property type="entry name" value="P450"/>
</dbReference>
<proteinExistence type="inferred from homology"/>
<dbReference type="Gene3D" id="1.10.630.10">
    <property type="entry name" value="Cytochrome P450"/>
    <property type="match status" value="1"/>
</dbReference>
<evidence type="ECO:0000256" key="7">
    <source>
        <dbReference type="ARBA" id="ARBA00023033"/>
    </source>
</evidence>
<dbReference type="EMBL" id="JEME01001432">
    <property type="protein sequence ID" value="KYG07187.1"/>
    <property type="molecule type" value="Genomic_DNA"/>
</dbReference>
<dbReference type="PANTHER" id="PTHR24286:SF24">
    <property type="entry name" value="LANOSTEROL 14-ALPHA DEMETHYLASE"/>
    <property type="match status" value="1"/>
</dbReference>
<dbReference type="GO" id="GO:0016125">
    <property type="term" value="P:sterol metabolic process"/>
    <property type="evidence" value="ECO:0007669"/>
    <property type="project" value="TreeGrafter"/>
</dbReference>
<keyword evidence="3 8" id="KW-0349">Heme</keyword>
<dbReference type="GO" id="GO:0016705">
    <property type="term" value="F:oxidoreductase activity, acting on paired donors, with incorporation or reduction of molecular oxygen"/>
    <property type="evidence" value="ECO:0007669"/>
    <property type="project" value="InterPro"/>
</dbReference>
<feature type="binding site" description="axial binding residue" evidence="8">
    <location>
        <position position="407"/>
    </location>
    <ligand>
        <name>heme</name>
        <dbReference type="ChEBI" id="CHEBI:30413"/>
    </ligand>
    <ligandPart>
        <name>Fe</name>
        <dbReference type="ChEBI" id="CHEBI:18248"/>
    </ligandPart>
</feature>